<keyword evidence="3" id="KW-1185">Reference proteome</keyword>
<accession>A0A9J5XH64</accession>
<gene>
    <name evidence="2" type="ORF">H5410_047479</name>
</gene>
<evidence type="ECO:0000313" key="2">
    <source>
        <dbReference type="EMBL" id="KAG5587045.1"/>
    </source>
</evidence>
<dbReference type="Proteomes" id="UP000824120">
    <property type="component" value="Chromosome 9"/>
</dbReference>
<dbReference type="EMBL" id="JACXVP010000009">
    <property type="protein sequence ID" value="KAG5587045.1"/>
    <property type="molecule type" value="Genomic_DNA"/>
</dbReference>
<organism evidence="2 3">
    <name type="scientific">Solanum commersonii</name>
    <name type="common">Commerson's wild potato</name>
    <name type="synonym">Commerson's nightshade</name>
    <dbReference type="NCBI Taxonomy" id="4109"/>
    <lineage>
        <taxon>Eukaryota</taxon>
        <taxon>Viridiplantae</taxon>
        <taxon>Streptophyta</taxon>
        <taxon>Embryophyta</taxon>
        <taxon>Tracheophyta</taxon>
        <taxon>Spermatophyta</taxon>
        <taxon>Magnoliopsida</taxon>
        <taxon>eudicotyledons</taxon>
        <taxon>Gunneridae</taxon>
        <taxon>Pentapetalae</taxon>
        <taxon>asterids</taxon>
        <taxon>lamiids</taxon>
        <taxon>Solanales</taxon>
        <taxon>Solanaceae</taxon>
        <taxon>Solanoideae</taxon>
        <taxon>Solaneae</taxon>
        <taxon>Solanum</taxon>
    </lineage>
</organism>
<keyword evidence="1" id="KW-0812">Transmembrane</keyword>
<keyword evidence="1" id="KW-0472">Membrane</keyword>
<protein>
    <submittedName>
        <fullName evidence="2">Uncharacterized protein</fullName>
    </submittedName>
</protein>
<evidence type="ECO:0000256" key="1">
    <source>
        <dbReference type="SAM" id="Phobius"/>
    </source>
</evidence>
<feature type="transmembrane region" description="Helical" evidence="1">
    <location>
        <begin position="80"/>
        <end position="103"/>
    </location>
</feature>
<evidence type="ECO:0000313" key="3">
    <source>
        <dbReference type="Proteomes" id="UP000824120"/>
    </source>
</evidence>
<name>A0A9J5XH64_SOLCO</name>
<proteinExistence type="predicted"/>
<keyword evidence="1" id="KW-1133">Transmembrane helix</keyword>
<comment type="caution">
    <text evidence="2">The sequence shown here is derived from an EMBL/GenBank/DDBJ whole genome shotgun (WGS) entry which is preliminary data.</text>
</comment>
<sequence length="158" mass="18019">MRCVLIRAYNVYWVKVSDDSKFRPCQRKAGPRLCFFSVHSQARPFFPSLIFLTETLINSLTNQTEIFFSHSHRKKRRGGCFVVVIIHIHLIVIKNLNFCFVWPKGGRKIVLGSCERTESKNLGSFLVNTKVQAGRVKVHHHCGWQKSGDKAASPSADC</sequence>
<dbReference type="AlphaFoldDB" id="A0A9J5XH64"/>
<reference evidence="2 3" key="1">
    <citation type="submission" date="2020-09" db="EMBL/GenBank/DDBJ databases">
        <title>De no assembly of potato wild relative species, Solanum commersonii.</title>
        <authorList>
            <person name="Cho K."/>
        </authorList>
    </citation>
    <scope>NUCLEOTIDE SEQUENCE [LARGE SCALE GENOMIC DNA]</scope>
    <source>
        <strain evidence="2">LZ3.2</strain>
        <tissue evidence="2">Leaf</tissue>
    </source>
</reference>